<sequence>MVGTAPVASFVHPQSSSAHPVMHRASAVAAETKQHLQSIPGTLQKGFGLRPAPSVLKIACVEVRRLTILYHDLHRKSKPQSRLHASSYYSHSKWTVCCFFCG</sequence>
<keyword evidence="3" id="KW-1185">Reference proteome</keyword>
<reference evidence="2 3" key="1">
    <citation type="submission" date="2015-01" db="EMBL/GenBank/DDBJ databases">
        <title>The Genome Sequence of Ochroconis gallopava CBS43764.</title>
        <authorList>
            <consortium name="The Broad Institute Genomics Platform"/>
            <person name="Cuomo C."/>
            <person name="de Hoog S."/>
            <person name="Gorbushina A."/>
            <person name="Stielow B."/>
            <person name="Teixiera M."/>
            <person name="Abouelleil A."/>
            <person name="Chapman S.B."/>
            <person name="Priest M."/>
            <person name="Young S.K."/>
            <person name="Wortman J."/>
            <person name="Nusbaum C."/>
            <person name="Birren B."/>
        </authorList>
    </citation>
    <scope>NUCLEOTIDE SEQUENCE [LARGE SCALE GENOMIC DNA]</scope>
    <source>
        <strain evidence="2 3">CBS 43764</strain>
    </source>
</reference>
<evidence type="ECO:0000256" key="1">
    <source>
        <dbReference type="SAM" id="MobiDB-lite"/>
    </source>
</evidence>
<dbReference type="HOGENOM" id="CLU_2279629_0_0_1"/>
<gene>
    <name evidence="2" type="ORF">PV09_02981</name>
</gene>
<dbReference type="EMBL" id="KN847535">
    <property type="protein sequence ID" value="KIW06551.1"/>
    <property type="molecule type" value="Genomic_DNA"/>
</dbReference>
<dbReference type="AlphaFoldDB" id="A0A0D1XUW8"/>
<name>A0A0D1XUW8_9PEZI</name>
<evidence type="ECO:0000313" key="3">
    <source>
        <dbReference type="Proteomes" id="UP000053259"/>
    </source>
</evidence>
<proteinExistence type="predicted"/>
<protein>
    <submittedName>
        <fullName evidence="2">Uncharacterized protein</fullName>
    </submittedName>
</protein>
<accession>A0A0D1XUW8</accession>
<evidence type="ECO:0000313" key="2">
    <source>
        <dbReference type="EMBL" id="KIW06551.1"/>
    </source>
</evidence>
<feature type="region of interest" description="Disordered" evidence="1">
    <location>
        <begin position="1"/>
        <end position="24"/>
    </location>
</feature>
<dbReference type="VEuPathDB" id="FungiDB:PV09_02981"/>
<organism evidence="2 3">
    <name type="scientific">Verruconis gallopava</name>
    <dbReference type="NCBI Taxonomy" id="253628"/>
    <lineage>
        <taxon>Eukaryota</taxon>
        <taxon>Fungi</taxon>
        <taxon>Dikarya</taxon>
        <taxon>Ascomycota</taxon>
        <taxon>Pezizomycotina</taxon>
        <taxon>Dothideomycetes</taxon>
        <taxon>Pleosporomycetidae</taxon>
        <taxon>Venturiales</taxon>
        <taxon>Sympoventuriaceae</taxon>
        <taxon>Verruconis</taxon>
    </lineage>
</organism>
<dbReference type="GeneID" id="27310954"/>
<dbReference type="Proteomes" id="UP000053259">
    <property type="component" value="Unassembled WGS sequence"/>
</dbReference>
<dbReference type="RefSeq" id="XP_016216420.1">
    <property type="nucleotide sequence ID" value="XM_016356114.1"/>
</dbReference>
<dbReference type="InParanoid" id="A0A0D1XUW8"/>